<dbReference type="EMBL" id="FONZ01000001">
    <property type="protein sequence ID" value="SFE88363.1"/>
    <property type="molecule type" value="Genomic_DNA"/>
</dbReference>
<proteinExistence type="predicted"/>
<keyword evidence="4" id="KW-1185">Reference proteome</keyword>
<dbReference type="SUPFAM" id="SSF88713">
    <property type="entry name" value="Glycoside hydrolase/deacetylase"/>
    <property type="match status" value="1"/>
</dbReference>
<feature type="domain" description="NodB homology" evidence="2">
    <location>
        <begin position="82"/>
        <end position="271"/>
    </location>
</feature>
<dbReference type="PANTHER" id="PTHR10587:SF137">
    <property type="entry name" value="4-DEOXY-4-FORMAMIDO-L-ARABINOSE-PHOSPHOUNDECAPRENOL DEFORMYLASE ARND-RELATED"/>
    <property type="match status" value="1"/>
</dbReference>
<dbReference type="GO" id="GO:0005975">
    <property type="term" value="P:carbohydrate metabolic process"/>
    <property type="evidence" value="ECO:0007669"/>
    <property type="project" value="InterPro"/>
</dbReference>
<reference evidence="4" key="1">
    <citation type="submission" date="2016-10" db="EMBL/GenBank/DDBJ databases">
        <authorList>
            <person name="Varghese N."/>
            <person name="Submissions S."/>
        </authorList>
    </citation>
    <scope>NUCLEOTIDE SEQUENCE [LARGE SCALE GENOMIC DNA]</scope>
    <source>
        <strain evidence="4">DSM 19083</strain>
    </source>
</reference>
<dbReference type="RefSeq" id="WP_219810177.1">
    <property type="nucleotide sequence ID" value="NZ_BNAN01000001.1"/>
</dbReference>
<feature type="compositionally biased region" description="Basic residues" evidence="1">
    <location>
        <begin position="48"/>
        <end position="59"/>
    </location>
</feature>
<dbReference type="PANTHER" id="PTHR10587">
    <property type="entry name" value="GLYCOSYL TRANSFERASE-RELATED"/>
    <property type="match status" value="1"/>
</dbReference>
<dbReference type="CDD" id="cd10917">
    <property type="entry name" value="CE4_NodB_like_6s_7s"/>
    <property type="match status" value="1"/>
</dbReference>
<dbReference type="Pfam" id="PF01522">
    <property type="entry name" value="Polysacc_deac_1"/>
    <property type="match status" value="1"/>
</dbReference>
<protein>
    <submittedName>
        <fullName evidence="3">Peptidoglycan/xylan/chitin deacetylase, PgdA/CDA1 family</fullName>
    </submittedName>
</protein>
<feature type="region of interest" description="Disordered" evidence="1">
    <location>
        <begin position="45"/>
        <end position="64"/>
    </location>
</feature>
<accession>A0A1I2E6N3</accession>
<evidence type="ECO:0000256" key="1">
    <source>
        <dbReference type="SAM" id="MobiDB-lite"/>
    </source>
</evidence>
<sequence>MPDQQTDDRPTSEAAPGLTRRRLLTTSGVSALAAGLTVFAAEEARAAQSRRKSPTHRVSPRPETVASAVAAQVVWRAQPAERLVSLTFDDGPDPRWTPRVLDVLARHDARATFFQLGDAVERHPGVARDVVAAGHEVANHGWGHRDLTDLPAADLRDNLVRTHDAIEAATGAAPTLVRPPWGRIDAPGLFVAAELGYRVALWSHHLPTDGAERKVDHNLSCATAGMIMLCHDGRSTPAESLYVAVDRLVASLSGDGYRFVTTSALLDAPTA</sequence>
<dbReference type="Proteomes" id="UP000198520">
    <property type="component" value="Unassembled WGS sequence"/>
</dbReference>
<dbReference type="GO" id="GO:0016810">
    <property type="term" value="F:hydrolase activity, acting on carbon-nitrogen (but not peptide) bonds"/>
    <property type="evidence" value="ECO:0007669"/>
    <property type="project" value="InterPro"/>
</dbReference>
<name>A0A1I2E6N3_9MICO</name>
<dbReference type="InterPro" id="IPR050248">
    <property type="entry name" value="Polysacc_deacetylase_ArnD"/>
</dbReference>
<dbReference type="PROSITE" id="PS51677">
    <property type="entry name" value="NODB"/>
    <property type="match status" value="1"/>
</dbReference>
<evidence type="ECO:0000313" key="3">
    <source>
        <dbReference type="EMBL" id="SFE88363.1"/>
    </source>
</evidence>
<dbReference type="PROSITE" id="PS51318">
    <property type="entry name" value="TAT"/>
    <property type="match status" value="1"/>
</dbReference>
<dbReference type="STRING" id="285351.SAMN04488035_0910"/>
<dbReference type="Gene3D" id="3.20.20.370">
    <property type="entry name" value="Glycoside hydrolase/deacetylase"/>
    <property type="match status" value="1"/>
</dbReference>
<gene>
    <name evidence="3" type="ORF">SAMN04488035_0910</name>
</gene>
<evidence type="ECO:0000259" key="2">
    <source>
        <dbReference type="PROSITE" id="PS51677"/>
    </source>
</evidence>
<dbReference type="InterPro" id="IPR002509">
    <property type="entry name" value="NODB_dom"/>
</dbReference>
<dbReference type="AlphaFoldDB" id="A0A1I2E6N3"/>
<evidence type="ECO:0000313" key="4">
    <source>
        <dbReference type="Proteomes" id="UP000198520"/>
    </source>
</evidence>
<dbReference type="InterPro" id="IPR006311">
    <property type="entry name" value="TAT_signal"/>
</dbReference>
<organism evidence="3 4">
    <name type="scientific">Flavimobilis marinus</name>
    <dbReference type="NCBI Taxonomy" id="285351"/>
    <lineage>
        <taxon>Bacteria</taxon>
        <taxon>Bacillati</taxon>
        <taxon>Actinomycetota</taxon>
        <taxon>Actinomycetes</taxon>
        <taxon>Micrococcales</taxon>
        <taxon>Jonesiaceae</taxon>
        <taxon>Flavimobilis</taxon>
    </lineage>
</organism>
<dbReference type="InterPro" id="IPR011330">
    <property type="entry name" value="Glyco_hydro/deAcase_b/a-brl"/>
</dbReference>